<feature type="region of interest" description="Disordered" evidence="2">
    <location>
        <begin position="1"/>
        <end position="34"/>
    </location>
</feature>
<feature type="compositionally biased region" description="Basic and acidic residues" evidence="2">
    <location>
        <begin position="54"/>
        <end position="65"/>
    </location>
</feature>
<dbReference type="InParanoid" id="B4MAC3"/>
<sequence>MPGHRGTAEQEDADDSSSTDLSLGQATTGAGKARLDSLRENLFKQQERLTALRERALRKSEDGTAARKSSLSDSMESVKSLGQKLTMLKGSPGQQQQQLLSGLAAQDASTPLATPTKSGDQLEYSGSEKLQMLNQRTEQNRALLEQRKRDMAKSLQSVKTGLRQSTSSELGSSMSDLRAAAAAPVSRHRSAADLQQQQAAQTPAQPASEEGRLKLLKNKMKLIEMKQGRKEQELQQELHELRHELSQREQHIQQLEASERPLAEQENARLHAEIEQLRARNAELEHSSDMLETLRLELHSAREQLLEQQQHQQQQQEQSQVSSQDSTDAQVNVELAKQLQELQQQLLELRSSSHEEQEQESSQAGSSETQRLAELEATIEAQNEQLAEKTTELNVLNVNLRVLEERLAQSVRSKPLFLDEEPASEHLQQQQLKQKLDECNKSNIKLKLKCKQAEKQLQQLQSQDAQQQLLRLTAENEQLQQRITVLEDEKGQWQLAHVEEEQLEPEQLASKATPTAGQSETIRLLEEQKEELQQALAALQMGSAAARVESELSEVQLEEQLSQRVQQLEAEANEQRQQLQTLQSEKEALDKKLSHYINENMELLDKLEKLSSSSSAESIEIVERPTDRRFSQRPADSAAVADVAGAGAGTEAEAGQQPAAAPARLPSFVSELTQTDLVAAPELEVNESLAQLRNESDELLQKIELFTSERREVLAKMEQLQAQNVQLQAQLQASQEQQQASEEQQQAAQEQLQVAQEQLQSDRAQMKAAQEQLQAENGSLQAQLEELQRDKQQLALQLSEKSNLSQELSSMQRSSEVVAALDCGADGAALFDKCERSLSKLSSELEAYRKANDRNAKLNVSKKLAKEAKNVHSQLSELLHKVKEASTAVETVTVVETVVAVTAPNGKALAEYEQLNAQNAELKATLAALQAELAELRDSCEPTELSKRAIGHKLEEDWVWEQEKEQEKEQEREQEREREREQEKEKERERELERESLMAEQEQQLAQLHAIIAELRAGETEHLQLIASQSAELVQLQLQAEQFDQSLNKSEMAYEKHMEQQQRLRRELQSRIETLEGEQSILQALVAEQKQQLIESYSESEYQTNLKLLELQQCQQELEQSEQRNKELREKLKKYALNLKKRQVEHTELQEQLHREQATTTELREQVQRQQAELEQAQQLAEQAQQQMQQAQLDSKELQQQLLKQQPKLAKLKEEVERLQVELQNTVHANTALRQESYQLELSLAERTSNEELRRQLEQKSVKFDKSKEVIKQRNATIQSLQRELAELRAQLQAQPEEAEAETETEAETEAKLEQQAQQQAQEDSMLLLQQQVQQLQAQNAQLNEDKLNFELAYGRLETLHAGIELKLQQDQSYIETLEAQSAELQSKCAALEDQAAVLQAHELSAKEQLQQLEQQLQQVEAERAEHEADLNARLQQLTMHEQSQSQQLQLLGSEAQEGREQMQALQAAHDALLARHKQQTQQLQQLETERKQLASSGEQELQELRTQLETRNQELQRQRQVYDAKLAAKASELDELECDLSDHMERANAQTRELTQQLERAQEQLQQRDEQLAQLNMELSELERERLLEQQVQQLRMQSNQELRALQQQIAELGTHNQTDDQVHIETETNRLVEKLAELNEQTEQLTRHQASPAPVPAAAVADDWLAWSQPDSVPVPAPGPGPMAHTEQNVPLPAPAMFFGGDAAAAPSPFDEIVAQPVRMSTQNVGVAQHESSEASIEQLQRKVCDLEKHAKELESQLLAHNQALAEHEERRVQLERALAEREQELAQLHTAAEERERLAAIEQLIQPTADAAVAPTLDMFFGGETVPDAAVASFQQELGLPQSEPVVEPLITPKKAYLCQPEQEEPDQQPASDWAVDVDEDPWANAGAEQQLTDATAALHARIEQLEAQKAKLQTKTAKLMKCVKEYRSKEQQEQARKDNNNDLDGAIIDELKLQLQLQETRQAKTEELLQQQTLEKEKLTKRIDVLTAGNERMAELKERQDREVQMYQTRIRELQQKLQQLESWDEVAATPTAPASGEDAAAAAAARATIENLQAENQELNSECQELLAQLQQEKQRAQREREQLQAQLEAHDQAELEKQQAEQECQQLQLQLAELRAKQLELPAMVTAPPATAPSDESRALLQEKESEIVHLKRRIEELMREDQTEKLVLEILTKNQELQLLRMQVKQLEEDKLEQQQQQQQANQAAVPVEELEQLRRQCEQQQQEKSDMEEELRVLNNHVLNSLELEDKMKQAVLELDTKTIEITELRKTLEQLQQKEVQQLQPQPDIGALNKQWEALVEQKCSEVASIWQKHLAQREADYEAKIEQLKAATAFPPETTEQKAPAPAPPVDASTTEVSELVLKMQRALETQEMEIVTLKEQLAIRSAEYARLASQYDPFRLQNTLGGNSSGPTASGSDALGPPGEYVPKSDLDYALMMLHQRDMRVEEMIVELVQLLEERDHLQLKLSDTLRQLEAERTGAPFSNSPTATTTTTTTTALVSPNQLSVSSSSSGADLAVSSVASGSDLKQKLAELQTVKHSKDKAIVDEREQRLQQMVQLQRDMAKATPTTAAAGTAPALSTPTPAAQLDVDATQPALRSPSMLLMDWILGNNKSEDEAMPSPSQPLPTQPQPSHPPASN</sequence>
<feature type="compositionally biased region" description="Polar residues" evidence="2">
    <location>
        <begin position="154"/>
        <end position="175"/>
    </location>
</feature>
<feature type="region of interest" description="Disordered" evidence="2">
    <location>
        <begin position="54"/>
        <end position="211"/>
    </location>
</feature>
<evidence type="ECO:0000256" key="1">
    <source>
        <dbReference type="SAM" id="Coils"/>
    </source>
</evidence>
<feature type="region of interest" description="Disordered" evidence="2">
    <location>
        <begin position="2409"/>
        <end position="2431"/>
    </location>
</feature>
<dbReference type="HOGENOM" id="CLU_226592_0_0_1"/>
<feature type="compositionally biased region" description="Polar residues" evidence="2">
    <location>
        <begin position="67"/>
        <end position="77"/>
    </location>
</feature>
<dbReference type="PANTHER" id="PTHR45615:SF63">
    <property type="entry name" value="CHROMOSOME UNDETERMINED SCAFFOLD_10, WHOLE GENOME SHOTGUN SEQUENCE"/>
    <property type="match status" value="1"/>
</dbReference>
<keyword evidence="1" id="KW-0175">Coiled coil</keyword>
<name>B4MAC3_DROVI</name>
<feature type="region of interest" description="Disordered" evidence="2">
    <location>
        <begin position="2614"/>
        <end position="2645"/>
    </location>
</feature>
<feature type="compositionally biased region" description="Basic and acidic residues" evidence="2">
    <location>
        <begin position="621"/>
        <end position="630"/>
    </location>
</feature>
<dbReference type="eggNOG" id="ENOG502S5D8">
    <property type="taxonomic scope" value="Eukaryota"/>
</dbReference>
<feature type="region of interest" description="Disordered" evidence="2">
    <location>
        <begin position="2565"/>
        <end position="2589"/>
    </location>
</feature>
<dbReference type="OrthoDB" id="2441647at2759"/>
<feature type="region of interest" description="Disordered" evidence="2">
    <location>
        <begin position="350"/>
        <end position="371"/>
    </location>
</feature>
<feature type="compositionally biased region" description="Low complexity" evidence="2">
    <location>
        <begin position="306"/>
        <end position="324"/>
    </location>
</feature>
<protein>
    <recommendedName>
        <fullName evidence="5">Protein lava lamp</fullName>
    </recommendedName>
</protein>
<gene>
    <name evidence="3" type="primary">Dvir\GJ15883</name>
    <name evidence="3" type="ORF">Dvir_GJ15883</name>
</gene>
<feature type="region of interest" description="Disordered" evidence="2">
    <location>
        <begin position="615"/>
        <end position="658"/>
    </location>
</feature>
<organism evidence="3 4">
    <name type="scientific">Drosophila virilis</name>
    <name type="common">Fruit fly</name>
    <dbReference type="NCBI Taxonomy" id="7244"/>
    <lineage>
        <taxon>Eukaryota</taxon>
        <taxon>Metazoa</taxon>
        <taxon>Ecdysozoa</taxon>
        <taxon>Arthropoda</taxon>
        <taxon>Hexapoda</taxon>
        <taxon>Insecta</taxon>
        <taxon>Pterygota</taxon>
        <taxon>Neoptera</taxon>
        <taxon>Endopterygota</taxon>
        <taxon>Diptera</taxon>
        <taxon>Brachycera</taxon>
        <taxon>Muscomorpha</taxon>
        <taxon>Ephydroidea</taxon>
        <taxon>Drosophilidae</taxon>
        <taxon>Drosophila</taxon>
    </lineage>
</organism>
<evidence type="ECO:0000313" key="4">
    <source>
        <dbReference type="Proteomes" id="UP000008792"/>
    </source>
</evidence>
<dbReference type="FunCoup" id="B4MAC3">
    <property type="interactions" value="120"/>
</dbReference>
<feature type="coiled-coil region" evidence="1">
    <location>
        <begin position="1892"/>
        <end position="1926"/>
    </location>
</feature>
<feature type="compositionally biased region" description="Low complexity" evidence="2">
    <location>
        <begin position="192"/>
        <end position="207"/>
    </location>
</feature>
<feature type="compositionally biased region" description="Acidic residues" evidence="2">
    <location>
        <begin position="1297"/>
        <end position="1308"/>
    </location>
</feature>
<feature type="coiled-coil region" evidence="1">
    <location>
        <begin position="1952"/>
        <end position="2283"/>
    </location>
</feature>
<feature type="compositionally biased region" description="Low complexity" evidence="2">
    <location>
        <begin position="2571"/>
        <end position="2589"/>
    </location>
</feature>
<feature type="coiled-coil region" evidence="1">
    <location>
        <begin position="1739"/>
        <end position="1801"/>
    </location>
</feature>
<evidence type="ECO:0000313" key="3">
    <source>
        <dbReference type="EMBL" id="EDW66182.2"/>
    </source>
</evidence>
<feature type="compositionally biased region" description="Pro residues" evidence="2">
    <location>
        <begin position="2628"/>
        <end position="2645"/>
    </location>
</feature>
<dbReference type="EMBL" id="CH940655">
    <property type="protein sequence ID" value="EDW66182.2"/>
    <property type="molecule type" value="Genomic_DNA"/>
</dbReference>
<feature type="compositionally biased region" description="Low complexity" evidence="2">
    <location>
        <begin position="360"/>
        <end position="370"/>
    </location>
</feature>
<proteinExistence type="predicted"/>
<accession>B4MAC3</accession>
<evidence type="ECO:0000256" key="2">
    <source>
        <dbReference type="SAM" id="MobiDB-lite"/>
    </source>
</evidence>
<feature type="region of interest" description="Disordered" evidence="2">
    <location>
        <begin position="305"/>
        <end position="328"/>
    </location>
</feature>
<feature type="coiled-coil region" evidence="1">
    <location>
        <begin position="682"/>
        <end position="804"/>
    </location>
</feature>
<reference evidence="3 4" key="1">
    <citation type="journal article" date="2007" name="Nature">
        <title>Evolution of genes and genomes on the Drosophila phylogeny.</title>
        <authorList>
            <consortium name="Drosophila 12 Genomes Consortium"/>
            <person name="Clark A.G."/>
            <person name="Eisen M.B."/>
            <person name="Smith D.R."/>
            <person name="Bergman C.M."/>
            <person name="Oliver B."/>
            <person name="Markow T.A."/>
            <person name="Kaufman T.C."/>
            <person name="Kellis M."/>
            <person name="Gelbart W."/>
            <person name="Iyer V.N."/>
            <person name="Pollard D.A."/>
            <person name="Sackton T.B."/>
            <person name="Larracuente A.M."/>
            <person name="Singh N.D."/>
            <person name="Abad J.P."/>
            <person name="Abt D.N."/>
            <person name="Adryan B."/>
            <person name="Aguade M."/>
            <person name="Akashi H."/>
            <person name="Anderson W.W."/>
            <person name="Aquadro C.F."/>
            <person name="Ardell D.H."/>
            <person name="Arguello R."/>
            <person name="Artieri C.G."/>
            <person name="Barbash D.A."/>
            <person name="Barker D."/>
            <person name="Barsanti P."/>
            <person name="Batterham P."/>
            <person name="Batzoglou S."/>
            <person name="Begun D."/>
            <person name="Bhutkar A."/>
            <person name="Blanco E."/>
            <person name="Bosak S.A."/>
            <person name="Bradley R.K."/>
            <person name="Brand A.D."/>
            <person name="Brent M.R."/>
            <person name="Brooks A.N."/>
            <person name="Brown R.H."/>
            <person name="Butlin R.K."/>
            <person name="Caggese C."/>
            <person name="Calvi B.R."/>
            <person name="Bernardo de Carvalho A."/>
            <person name="Caspi A."/>
            <person name="Castrezana S."/>
            <person name="Celniker S.E."/>
            <person name="Chang J.L."/>
            <person name="Chapple C."/>
            <person name="Chatterji S."/>
            <person name="Chinwalla A."/>
            <person name="Civetta A."/>
            <person name="Clifton S.W."/>
            <person name="Comeron J.M."/>
            <person name="Costello J.C."/>
            <person name="Coyne J.A."/>
            <person name="Daub J."/>
            <person name="David R.G."/>
            <person name="Delcher A.L."/>
            <person name="Delehaunty K."/>
            <person name="Do C.B."/>
            <person name="Ebling H."/>
            <person name="Edwards K."/>
            <person name="Eickbush T."/>
            <person name="Evans J.D."/>
            <person name="Filipski A."/>
            <person name="Findeiss S."/>
            <person name="Freyhult E."/>
            <person name="Fulton L."/>
            <person name="Fulton R."/>
            <person name="Garcia A.C."/>
            <person name="Gardiner A."/>
            <person name="Garfield D.A."/>
            <person name="Garvin B.E."/>
            <person name="Gibson G."/>
            <person name="Gilbert D."/>
            <person name="Gnerre S."/>
            <person name="Godfrey J."/>
            <person name="Good R."/>
            <person name="Gotea V."/>
            <person name="Gravely B."/>
            <person name="Greenberg A.J."/>
            <person name="Griffiths-Jones S."/>
            <person name="Gross S."/>
            <person name="Guigo R."/>
            <person name="Gustafson E.A."/>
            <person name="Haerty W."/>
            <person name="Hahn M.W."/>
            <person name="Halligan D.L."/>
            <person name="Halpern A.L."/>
            <person name="Halter G.M."/>
            <person name="Han M.V."/>
            <person name="Heger A."/>
            <person name="Hillier L."/>
            <person name="Hinrichs A.S."/>
            <person name="Holmes I."/>
            <person name="Hoskins R.A."/>
            <person name="Hubisz M.J."/>
            <person name="Hultmark D."/>
            <person name="Huntley M.A."/>
            <person name="Jaffe D.B."/>
            <person name="Jagadeeshan S."/>
            <person name="Jeck W.R."/>
            <person name="Johnson J."/>
            <person name="Jones C.D."/>
            <person name="Jordan W.C."/>
            <person name="Karpen G.H."/>
            <person name="Kataoka E."/>
            <person name="Keightley P.D."/>
            <person name="Kheradpour P."/>
            <person name="Kirkness E.F."/>
            <person name="Koerich L.B."/>
            <person name="Kristiansen K."/>
            <person name="Kudrna D."/>
            <person name="Kulathinal R.J."/>
            <person name="Kumar S."/>
            <person name="Kwok R."/>
            <person name="Lander E."/>
            <person name="Langley C.H."/>
            <person name="Lapoint R."/>
            <person name="Lazzaro B.P."/>
            <person name="Lee S.J."/>
            <person name="Levesque L."/>
            <person name="Li R."/>
            <person name="Lin C.F."/>
            <person name="Lin M.F."/>
            <person name="Lindblad-Toh K."/>
            <person name="Llopart A."/>
            <person name="Long M."/>
            <person name="Low L."/>
            <person name="Lozovsky E."/>
            <person name="Lu J."/>
            <person name="Luo M."/>
            <person name="Machado C.A."/>
            <person name="Makalowski W."/>
            <person name="Marzo M."/>
            <person name="Matsuda M."/>
            <person name="Matzkin L."/>
            <person name="McAllister B."/>
            <person name="McBride C.S."/>
            <person name="McKernan B."/>
            <person name="McKernan K."/>
            <person name="Mendez-Lago M."/>
            <person name="Minx P."/>
            <person name="Mollenhauer M.U."/>
            <person name="Montooth K."/>
            <person name="Mount S.M."/>
            <person name="Mu X."/>
            <person name="Myers E."/>
            <person name="Negre B."/>
            <person name="Newfeld S."/>
            <person name="Nielsen R."/>
            <person name="Noor M.A."/>
            <person name="O'Grady P."/>
            <person name="Pachter L."/>
            <person name="Papaceit M."/>
            <person name="Parisi M.J."/>
            <person name="Parisi M."/>
            <person name="Parts L."/>
            <person name="Pedersen J.S."/>
            <person name="Pesole G."/>
            <person name="Phillippy A.M."/>
            <person name="Ponting C.P."/>
            <person name="Pop M."/>
            <person name="Porcelli D."/>
            <person name="Powell J.R."/>
            <person name="Prohaska S."/>
            <person name="Pruitt K."/>
            <person name="Puig M."/>
            <person name="Quesneville H."/>
            <person name="Ram K.R."/>
            <person name="Rand D."/>
            <person name="Rasmussen M.D."/>
            <person name="Reed L.K."/>
            <person name="Reenan R."/>
            <person name="Reily A."/>
            <person name="Remington K.A."/>
            <person name="Rieger T.T."/>
            <person name="Ritchie M.G."/>
            <person name="Robin C."/>
            <person name="Rogers Y.H."/>
            <person name="Rohde C."/>
            <person name="Rozas J."/>
            <person name="Rubenfield M.J."/>
            <person name="Ruiz A."/>
            <person name="Russo S."/>
            <person name="Salzberg S.L."/>
            <person name="Sanchez-Gracia A."/>
            <person name="Saranga D.J."/>
            <person name="Sato H."/>
            <person name="Schaeffer S.W."/>
            <person name="Schatz M.C."/>
            <person name="Schlenke T."/>
            <person name="Schwartz R."/>
            <person name="Segarra C."/>
            <person name="Singh R.S."/>
            <person name="Sirot L."/>
            <person name="Sirota M."/>
            <person name="Sisneros N.B."/>
            <person name="Smith C.D."/>
            <person name="Smith T.F."/>
            <person name="Spieth J."/>
            <person name="Stage D.E."/>
            <person name="Stark A."/>
            <person name="Stephan W."/>
            <person name="Strausberg R.L."/>
            <person name="Strempel S."/>
            <person name="Sturgill D."/>
            <person name="Sutton G."/>
            <person name="Sutton G.G."/>
            <person name="Tao W."/>
            <person name="Teichmann S."/>
            <person name="Tobari Y.N."/>
            <person name="Tomimura Y."/>
            <person name="Tsolas J.M."/>
            <person name="Valente V.L."/>
            <person name="Venter E."/>
            <person name="Venter J.C."/>
            <person name="Vicario S."/>
            <person name="Vieira F.G."/>
            <person name="Vilella A.J."/>
            <person name="Villasante A."/>
            <person name="Walenz B."/>
            <person name="Wang J."/>
            <person name="Wasserman M."/>
            <person name="Watts T."/>
            <person name="Wilson D."/>
            <person name="Wilson R.K."/>
            <person name="Wing R.A."/>
            <person name="Wolfner M.F."/>
            <person name="Wong A."/>
            <person name="Wong G.K."/>
            <person name="Wu C.I."/>
            <person name="Wu G."/>
            <person name="Yamamoto D."/>
            <person name="Yang H.P."/>
            <person name="Yang S.P."/>
            <person name="Yorke J.A."/>
            <person name="Yoshida K."/>
            <person name="Zdobnov E."/>
            <person name="Zhang P."/>
            <person name="Zhang Y."/>
            <person name="Zimin A.V."/>
            <person name="Baldwin J."/>
            <person name="Abdouelleil A."/>
            <person name="Abdulkadir J."/>
            <person name="Abebe A."/>
            <person name="Abera B."/>
            <person name="Abreu J."/>
            <person name="Acer S.C."/>
            <person name="Aftuck L."/>
            <person name="Alexander A."/>
            <person name="An P."/>
            <person name="Anderson E."/>
            <person name="Anderson S."/>
            <person name="Arachi H."/>
            <person name="Azer M."/>
            <person name="Bachantsang P."/>
            <person name="Barry A."/>
            <person name="Bayul T."/>
            <person name="Berlin A."/>
            <person name="Bessette D."/>
            <person name="Bloom T."/>
            <person name="Blye J."/>
            <person name="Boguslavskiy L."/>
            <person name="Bonnet C."/>
            <person name="Boukhgalter B."/>
            <person name="Bourzgui I."/>
            <person name="Brown A."/>
            <person name="Cahill P."/>
            <person name="Channer S."/>
            <person name="Cheshatsang Y."/>
            <person name="Chuda L."/>
            <person name="Citroen M."/>
            <person name="Collymore A."/>
            <person name="Cooke P."/>
            <person name="Costello M."/>
            <person name="D'Aco K."/>
            <person name="Daza R."/>
            <person name="De Haan G."/>
            <person name="DeGray S."/>
            <person name="DeMaso C."/>
            <person name="Dhargay N."/>
            <person name="Dooley K."/>
            <person name="Dooley E."/>
            <person name="Doricent M."/>
            <person name="Dorje P."/>
            <person name="Dorjee K."/>
            <person name="Dupes A."/>
            <person name="Elong R."/>
            <person name="Falk J."/>
            <person name="Farina A."/>
            <person name="Faro S."/>
            <person name="Ferguson D."/>
            <person name="Fisher S."/>
            <person name="Foley C.D."/>
            <person name="Franke A."/>
            <person name="Friedrich D."/>
            <person name="Gadbois L."/>
            <person name="Gearin G."/>
            <person name="Gearin C.R."/>
            <person name="Giannoukos G."/>
            <person name="Goode T."/>
            <person name="Graham J."/>
            <person name="Grandbois E."/>
            <person name="Grewal S."/>
            <person name="Gyaltsen K."/>
            <person name="Hafez N."/>
            <person name="Hagos B."/>
            <person name="Hall J."/>
            <person name="Henson C."/>
            <person name="Hollinger A."/>
            <person name="Honan T."/>
            <person name="Huard M.D."/>
            <person name="Hughes L."/>
            <person name="Hurhula B."/>
            <person name="Husby M.E."/>
            <person name="Kamat A."/>
            <person name="Kanga B."/>
            <person name="Kashin S."/>
            <person name="Khazanovich D."/>
            <person name="Kisner P."/>
            <person name="Lance K."/>
            <person name="Lara M."/>
            <person name="Lee W."/>
            <person name="Lennon N."/>
            <person name="Letendre F."/>
            <person name="LeVine R."/>
            <person name="Lipovsky A."/>
            <person name="Liu X."/>
            <person name="Liu J."/>
            <person name="Liu S."/>
            <person name="Lokyitsang T."/>
            <person name="Lokyitsang Y."/>
            <person name="Lubonja R."/>
            <person name="Lui A."/>
            <person name="MacDonald P."/>
            <person name="Magnisalis V."/>
            <person name="Maru K."/>
            <person name="Matthews C."/>
            <person name="McCusker W."/>
            <person name="McDonough S."/>
            <person name="Mehta T."/>
            <person name="Meldrim J."/>
            <person name="Meneus L."/>
            <person name="Mihai O."/>
            <person name="Mihalev A."/>
            <person name="Mihova T."/>
            <person name="Mittelman R."/>
            <person name="Mlenga V."/>
            <person name="Montmayeur A."/>
            <person name="Mulrain L."/>
            <person name="Navidi A."/>
            <person name="Naylor J."/>
            <person name="Negash T."/>
            <person name="Nguyen T."/>
            <person name="Nguyen N."/>
            <person name="Nicol R."/>
            <person name="Norbu C."/>
            <person name="Norbu N."/>
            <person name="Novod N."/>
            <person name="O'Neill B."/>
            <person name="Osman S."/>
            <person name="Markiewicz E."/>
            <person name="Oyono O.L."/>
            <person name="Patti C."/>
            <person name="Phunkhang P."/>
            <person name="Pierre F."/>
            <person name="Priest M."/>
            <person name="Raghuraman S."/>
            <person name="Rege F."/>
            <person name="Reyes R."/>
            <person name="Rise C."/>
            <person name="Rogov P."/>
            <person name="Ross K."/>
            <person name="Ryan E."/>
            <person name="Settipalli S."/>
            <person name="Shea T."/>
            <person name="Sherpa N."/>
            <person name="Shi L."/>
            <person name="Shih D."/>
            <person name="Sparrow T."/>
            <person name="Spaulding J."/>
            <person name="Stalker J."/>
            <person name="Stange-Thomann N."/>
            <person name="Stavropoulos S."/>
            <person name="Stone C."/>
            <person name="Strader C."/>
            <person name="Tesfaye S."/>
            <person name="Thomson T."/>
            <person name="Thoulutsang Y."/>
            <person name="Thoulutsang D."/>
            <person name="Topham K."/>
            <person name="Topping I."/>
            <person name="Tsamla T."/>
            <person name="Vassiliev H."/>
            <person name="Vo A."/>
            <person name="Wangchuk T."/>
            <person name="Wangdi T."/>
            <person name="Weiand M."/>
            <person name="Wilkinson J."/>
            <person name="Wilson A."/>
            <person name="Yadav S."/>
            <person name="Young G."/>
            <person name="Yu Q."/>
            <person name="Zembek L."/>
            <person name="Zhong D."/>
            <person name="Zimmer A."/>
            <person name="Zwirko Z."/>
            <person name="Jaffe D.B."/>
            <person name="Alvarez P."/>
            <person name="Brockman W."/>
            <person name="Butler J."/>
            <person name="Chin C."/>
            <person name="Gnerre S."/>
            <person name="Grabherr M."/>
            <person name="Kleber M."/>
            <person name="Mauceli E."/>
            <person name="MacCallum I."/>
        </authorList>
    </citation>
    <scope>NUCLEOTIDE SEQUENCE [LARGE SCALE GENOMIC DNA]</scope>
    <source>
        <strain evidence="4">Tucson 15010-1051.87</strain>
    </source>
</reference>
<feature type="region of interest" description="Disordered" evidence="2">
    <location>
        <begin position="1291"/>
        <end position="1319"/>
    </location>
</feature>
<feature type="compositionally biased region" description="Low complexity" evidence="2">
    <location>
        <begin position="635"/>
        <end position="658"/>
    </location>
</feature>
<keyword evidence="4" id="KW-1185">Reference proteome</keyword>
<dbReference type="STRING" id="7244.B4MAC3"/>
<dbReference type="Proteomes" id="UP000008792">
    <property type="component" value="Unassembled WGS sequence"/>
</dbReference>
<dbReference type="PANTHER" id="PTHR45615">
    <property type="entry name" value="MYOSIN HEAVY CHAIN, NON-MUSCLE"/>
    <property type="match status" value="1"/>
</dbReference>
<feature type="compositionally biased region" description="Low complexity" evidence="2">
    <location>
        <begin position="90"/>
        <end position="109"/>
    </location>
</feature>
<evidence type="ECO:0008006" key="5">
    <source>
        <dbReference type="Google" id="ProtNLM"/>
    </source>
</evidence>
<feature type="compositionally biased region" description="Basic and acidic residues" evidence="2">
    <location>
        <begin position="970"/>
        <end position="997"/>
    </location>
</feature>
<feature type="coiled-coil region" evidence="1">
    <location>
        <begin position="2452"/>
        <end position="2479"/>
    </location>
</feature>
<feature type="region of interest" description="Disordered" evidence="2">
    <location>
        <begin position="970"/>
        <end position="998"/>
    </location>
</feature>
<feature type="compositionally biased region" description="Polar residues" evidence="2">
    <location>
        <begin position="2409"/>
        <end position="2422"/>
    </location>
</feature>